<evidence type="ECO:0000259" key="3">
    <source>
        <dbReference type="Pfam" id="PF02836"/>
    </source>
</evidence>
<dbReference type="GO" id="GO:0005975">
    <property type="term" value="P:carbohydrate metabolic process"/>
    <property type="evidence" value="ECO:0007669"/>
    <property type="project" value="InterPro"/>
</dbReference>
<dbReference type="Gene3D" id="2.60.120.260">
    <property type="entry name" value="Galactose-binding domain-like"/>
    <property type="match status" value="1"/>
</dbReference>
<evidence type="ECO:0000256" key="1">
    <source>
        <dbReference type="ARBA" id="ARBA00007401"/>
    </source>
</evidence>
<dbReference type="SUPFAM" id="SSF49785">
    <property type="entry name" value="Galactose-binding domain-like"/>
    <property type="match status" value="1"/>
</dbReference>
<sequence>MKTLPRNEHPQPQWERENWKNLNGSWAFAFDFGKSGLEREWQVDYSFDQEILVPFCPESELSGIGYTDFMPAVWYQRTIHISEEQKKNSILLHFGAIDYFSQIFINGQSVGTHKGGYSSFFFDISAFVTTGENKITIYVEDDNRRGRQPKGKQSSLYHSHGCDYTRTTGIWQTVWLEFLPKTHIKEIKYYPNVSERKVTIEALVTGKGTVNVEVYYKGILCGKVSAVLTEHGFLEVQLSETHLWEVGHGRLYDVHCSFEEDRVKSYFGLREISFKENKFFLNGEPVFQRLVLDQGFYPEGIYTAPEDDCLKKDIQLSLDAGFNGARLHEKAFEPRFLYHCDQAGYLVWGEMANWGLDVSSYSSLADFLPEWSSLVSRDFNHPSIITWCPFNESWDYEYRRQKNEILEMIYHTTKKLDPTRPCVDTSGNYHVITDIYDVHDYAQDVQVFTEHFTGENQTNGVFWDEHDARQSYKGEPFCVSEYGGIKWDPTNQSKDSWGYGEEPKTQEEFYARYKGLTEVLLNHPKIFGFCYTQLYDVEQEKNGLYFYNRTPKFDMKRIKEINQQKARIEK</sequence>
<dbReference type="PANTHER" id="PTHR42732">
    <property type="entry name" value="BETA-GALACTOSIDASE"/>
    <property type="match status" value="1"/>
</dbReference>
<dbReference type="GO" id="GO:0004553">
    <property type="term" value="F:hydrolase activity, hydrolyzing O-glycosyl compounds"/>
    <property type="evidence" value="ECO:0007669"/>
    <property type="project" value="InterPro"/>
</dbReference>
<dbReference type="STRING" id="154621.RV11_GL002034"/>
<protein>
    <recommendedName>
        <fullName evidence="7">Beta-galactosidase</fullName>
    </recommendedName>
</protein>
<proteinExistence type="inferred from homology"/>
<evidence type="ECO:0000259" key="4">
    <source>
        <dbReference type="Pfam" id="PF02837"/>
    </source>
</evidence>
<dbReference type="RefSeq" id="WP_010769467.1">
    <property type="nucleotide sequence ID" value="NZ_ASWE01000001.1"/>
</dbReference>
<dbReference type="Pfam" id="PF02836">
    <property type="entry name" value="Glyco_hydro_2_C"/>
    <property type="match status" value="1"/>
</dbReference>
<dbReference type="SUPFAM" id="SSF51445">
    <property type="entry name" value="(Trans)glycosidases"/>
    <property type="match status" value="1"/>
</dbReference>
<dbReference type="PATRIC" id="fig|1158610.3.peg.2818"/>
<organism evidence="5 6">
    <name type="scientific">Enterococcus phoeniculicola ATCC BAA-412</name>
    <dbReference type="NCBI Taxonomy" id="1158610"/>
    <lineage>
        <taxon>Bacteria</taxon>
        <taxon>Bacillati</taxon>
        <taxon>Bacillota</taxon>
        <taxon>Bacilli</taxon>
        <taxon>Lactobacillales</taxon>
        <taxon>Enterococcaceae</taxon>
        <taxon>Enterococcus</taxon>
    </lineage>
</organism>
<dbReference type="eggNOG" id="COG3250">
    <property type="taxonomic scope" value="Bacteria"/>
</dbReference>
<comment type="similarity">
    <text evidence="1">Belongs to the glycosyl hydrolase 2 family.</text>
</comment>
<feature type="domain" description="Glycosyl hydrolases family 2 sugar binding" evidence="4">
    <location>
        <begin position="20"/>
        <end position="176"/>
    </location>
</feature>
<accession>R3WKV1</accession>
<dbReference type="AlphaFoldDB" id="R3WKV1"/>
<feature type="domain" description="Glycoside hydrolase family 2 immunoglobulin-like beta-sandwich" evidence="2">
    <location>
        <begin position="182"/>
        <end position="270"/>
    </location>
</feature>
<evidence type="ECO:0008006" key="7">
    <source>
        <dbReference type="Google" id="ProtNLM"/>
    </source>
</evidence>
<feature type="domain" description="Glycoside hydrolase family 2 catalytic" evidence="3">
    <location>
        <begin position="307"/>
        <end position="562"/>
    </location>
</feature>
<dbReference type="Pfam" id="PF00703">
    <property type="entry name" value="Glyco_hydro_2"/>
    <property type="match status" value="1"/>
</dbReference>
<dbReference type="Gene3D" id="3.20.20.80">
    <property type="entry name" value="Glycosidases"/>
    <property type="match status" value="1"/>
</dbReference>
<reference evidence="5 6" key="1">
    <citation type="submission" date="2013-02" db="EMBL/GenBank/DDBJ databases">
        <title>The Genome Sequence of Enterococcus phoeniculicola BAA-412.</title>
        <authorList>
            <consortium name="The Broad Institute Genome Sequencing Platform"/>
            <consortium name="The Broad Institute Genome Sequencing Center for Infectious Disease"/>
            <person name="Earl A.M."/>
            <person name="Gilmore M.S."/>
            <person name="Lebreton F."/>
            <person name="Walker B."/>
            <person name="Young S.K."/>
            <person name="Zeng Q."/>
            <person name="Gargeya S."/>
            <person name="Fitzgerald M."/>
            <person name="Haas B."/>
            <person name="Abouelleil A."/>
            <person name="Alvarado L."/>
            <person name="Arachchi H.M."/>
            <person name="Berlin A.M."/>
            <person name="Chapman S.B."/>
            <person name="Dewar J."/>
            <person name="Goldberg J."/>
            <person name="Griggs A."/>
            <person name="Gujja S."/>
            <person name="Hansen M."/>
            <person name="Howarth C."/>
            <person name="Imamovic A."/>
            <person name="Larimer J."/>
            <person name="McCowan C."/>
            <person name="Murphy C."/>
            <person name="Neiman D."/>
            <person name="Pearson M."/>
            <person name="Priest M."/>
            <person name="Roberts A."/>
            <person name="Saif S."/>
            <person name="Shea T."/>
            <person name="Sisk P."/>
            <person name="Sykes S."/>
            <person name="Wortman J."/>
            <person name="Nusbaum C."/>
            <person name="Birren B."/>
        </authorList>
    </citation>
    <scope>NUCLEOTIDE SEQUENCE [LARGE SCALE GENOMIC DNA]</scope>
    <source>
        <strain evidence="5 6">ATCC BAA-412</strain>
    </source>
</reference>
<dbReference type="InterPro" id="IPR006103">
    <property type="entry name" value="Glyco_hydro_2_cat"/>
</dbReference>
<dbReference type="InterPro" id="IPR017853">
    <property type="entry name" value="GH"/>
</dbReference>
<dbReference type="Gene3D" id="2.60.40.10">
    <property type="entry name" value="Immunoglobulins"/>
    <property type="match status" value="1"/>
</dbReference>
<name>R3WKV1_9ENTE</name>
<evidence type="ECO:0000313" key="5">
    <source>
        <dbReference type="EMBL" id="EOL42480.1"/>
    </source>
</evidence>
<dbReference type="EMBL" id="AJAT01000017">
    <property type="protein sequence ID" value="EOL42480.1"/>
    <property type="molecule type" value="Genomic_DNA"/>
</dbReference>
<dbReference type="InterPro" id="IPR051913">
    <property type="entry name" value="GH2_Domain-Containing"/>
</dbReference>
<dbReference type="HOGENOM" id="CLU_009935_2_1_9"/>
<dbReference type="InterPro" id="IPR006102">
    <property type="entry name" value="Ig-like_GH2"/>
</dbReference>
<dbReference type="Proteomes" id="UP000013785">
    <property type="component" value="Unassembled WGS sequence"/>
</dbReference>
<dbReference type="PANTHER" id="PTHR42732:SF3">
    <property type="entry name" value="HYDROLASE"/>
    <property type="match status" value="1"/>
</dbReference>
<dbReference type="InterPro" id="IPR013783">
    <property type="entry name" value="Ig-like_fold"/>
</dbReference>
<dbReference type="OrthoDB" id="9762066at2"/>
<evidence type="ECO:0000313" key="6">
    <source>
        <dbReference type="Proteomes" id="UP000013785"/>
    </source>
</evidence>
<dbReference type="Pfam" id="PF02837">
    <property type="entry name" value="Glyco_hydro_2_N"/>
    <property type="match status" value="1"/>
</dbReference>
<gene>
    <name evidence="5" type="ORF">UC3_02832</name>
</gene>
<comment type="caution">
    <text evidence="5">The sequence shown here is derived from an EMBL/GenBank/DDBJ whole genome shotgun (WGS) entry which is preliminary data.</text>
</comment>
<dbReference type="InterPro" id="IPR006104">
    <property type="entry name" value="Glyco_hydro_2_N"/>
</dbReference>
<evidence type="ECO:0000259" key="2">
    <source>
        <dbReference type="Pfam" id="PF00703"/>
    </source>
</evidence>
<keyword evidence="6" id="KW-1185">Reference proteome</keyword>
<dbReference type="InterPro" id="IPR008979">
    <property type="entry name" value="Galactose-bd-like_sf"/>
</dbReference>